<feature type="compositionally biased region" description="Low complexity" evidence="1">
    <location>
        <begin position="41"/>
        <end position="56"/>
    </location>
</feature>
<reference evidence="5" key="1">
    <citation type="submission" date="2020-05" db="EMBL/GenBank/DDBJ databases">
        <authorList>
            <person name="Chiriac C."/>
            <person name="Salcher M."/>
            <person name="Ghai R."/>
            <person name="Kavagutti S V."/>
        </authorList>
    </citation>
    <scope>NUCLEOTIDE SEQUENCE</scope>
</reference>
<feature type="transmembrane region" description="Helical" evidence="2">
    <location>
        <begin position="298"/>
        <end position="322"/>
    </location>
</feature>
<organism evidence="5">
    <name type="scientific">freshwater metagenome</name>
    <dbReference type="NCBI Taxonomy" id="449393"/>
    <lineage>
        <taxon>unclassified sequences</taxon>
        <taxon>metagenomes</taxon>
        <taxon>ecological metagenomes</taxon>
    </lineage>
</organism>
<accession>A0A6J7USH9</accession>
<dbReference type="AlphaFoldDB" id="A0A6J7USH9"/>
<evidence type="ECO:0000313" key="4">
    <source>
        <dbReference type="EMBL" id="CAB4746878.1"/>
    </source>
</evidence>
<dbReference type="EMBL" id="CAEZXX010000029">
    <property type="protein sequence ID" value="CAB4701169.1"/>
    <property type="molecule type" value="Genomic_DNA"/>
</dbReference>
<name>A0A6J7USH9_9ZZZZ</name>
<dbReference type="EMBL" id="CAFBQP010000100">
    <property type="protein sequence ID" value="CAB5067428.1"/>
    <property type="molecule type" value="Genomic_DNA"/>
</dbReference>
<dbReference type="EMBL" id="CAEZYY010000007">
    <property type="protein sequence ID" value="CAB4746878.1"/>
    <property type="molecule type" value="Genomic_DNA"/>
</dbReference>
<protein>
    <submittedName>
        <fullName evidence="5">Unannotated protein</fullName>
    </submittedName>
</protein>
<evidence type="ECO:0000256" key="2">
    <source>
        <dbReference type="SAM" id="Phobius"/>
    </source>
</evidence>
<evidence type="ECO:0000313" key="5">
    <source>
        <dbReference type="EMBL" id="CAB5067428.1"/>
    </source>
</evidence>
<proteinExistence type="predicted"/>
<gene>
    <name evidence="3" type="ORF">UFOPK2602_00594</name>
    <name evidence="4" type="ORF">UFOPK2806_00764</name>
    <name evidence="5" type="ORF">UFOPK4306_02070</name>
</gene>
<keyword evidence="2" id="KW-0812">Transmembrane</keyword>
<evidence type="ECO:0000313" key="3">
    <source>
        <dbReference type="EMBL" id="CAB4701169.1"/>
    </source>
</evidence>
<keyword evidence="2" id="KW-0472">Membrane</keyword>
<keyword evidence="2" id="KW-1133">Transmembrane helix</keyword>
<evidence type="ECO:0000256" key="1">
    <source>
        <dbReference type="SAM" id="MobiDB-lite"/>
    </source>
</evidence>
<sequence>MNCLSASIPRLLRRVIVVGASLVVSALVNAIVMAPAHAADAPTTTAATDSTPSTTARVTPGKPTSNGGGPSVSLVVKEIAVGSTVSIRLSDFTAKVLTVTVCGNEGRRGSVDCNVPDAKTVEVPSDSKVFLADFIVTKPPAPCPCIIQAASDRFDEVAVAAFTLLGHPIAPVVDSGKGIIPLQVSIVAEPADDGLWARARTSLAGATWYDVTVILQNTSASVLQGAAIAVEVGRNTEDSIRDVAFPKIDDIGPRGTWRETVRLRLSSPVYGTYVWRATTTAFGLSTTATTTTKNQPTLFVVLAGIFGLAVLTLVVRLTFHLVRRLLRRRKRPAIVSPPLT</sequence>
<feature type="region of interest" description="Disordered" evidence="1">
    <location>
        <begin position="41"/>
        <end position="69"/>
    </location>
</feature>